<comment type="caution">
    <text evidence="1">The sequence shown here is derived from an EMBL/GenBank/DDBJ whole genome shotgun (WGS) entry which is preliminary data.</text>
</comment>
<name>A0A9W9ZMF2_9CNID</name>
<proteinExistence type="predicted"/>
<dbReference type="Proteomes" id="UP001163046">
    <property type="component" value="Unassembled WGS sequence"/>
</dbReference>
<dbReference type="AlphaFoldDB" id="A0A9W9ZMF2"/>
<evidence type="ECO:0000313" key="2">
    <source>
        <dbReference type="Proteomes" id="UP001163046"/>
    </source>
</evidence>
<dbReference type="EMBL" id="MU825889">
    <property type="protein sequence ID" value="KAJ7384216.1"/>
    <property type="molecule type" value="Genomic_DNA"/>
</dbReference>
<evidence type="ECO:0000313" key="1">
    <source>
        <dbReference type="EMBL" id="KAJ7384216.1"/>
    </source>
</evidence>
<gene>
    <name evidence="1" type="ORF">OS493_022844</name>
</gene>
<reference evidence="1" key="1">
    <citation type="submission" date="2023-01" db="EMBL/GenBank/DDBJ databases">
        <title>Genome assembly of the deep-sea coral Lophelia pertusa.</title>
        <authorList>
            <person name="Herrera S."/>
            <person name="Cordes E."/>
        </authorList>
    </citation>
    <scope>NUCLEOTIDE SEQUENCE</scope>
    <source>
        <strain evidence="1">USNM1676648</strain>
        <tissue evidence="1">Polyp</tissue>
    </source>
</reference>
<keyword evidence="2" id="KW-1185">Reference proteome</keyword>
<accession>A0A9W9ZMF2</accession>
<organism evidence="1 2">
    <name type="scientific">Desmophyllum pertusum</name>
    <dbReference type="NCBI Taxonomy" id="174260"/>
    <lineage>
        <taxon>Eukaryota</taxon>
        <taxon>Metazoa</taxon>
        <taxon>Cnidaria</taxon>
        <taxon>Anthozoa</taxon>
        <taxon>Hexacorallia</taxon>
        <taxon>Scleractinia</taxon>
        <taxon>Caryophylliina</taxon>
        <taxon>Caryophylliidae</taxon>
        <taxon>Desmophyllum</taxon>
    </lineage>
</organism>
<sequence length="126" mass="14054">MASTFHSLRLPLGIGLDCSPCEKRIAPSCDVGENDLKIDHDTPSKKMKRLSLSDEDVIKDKIGTNFEDVMHRVQSVTQDVAQVGEVKRLSEDVTHNVQSVTQDAAQESLVSKERKEDDNCVERKCV</sequence>
<protein>
    <submittedName>
        <fullName evidence="1">Uncharacterized protein</fullName>
    </submittedName>
</protein>